<feature type="compositionally biased region" description="Basic and acidic residues" evidence="1">
    <location>
        <begin position="63"/>
        <end position="74"/>
    </location>
</feature>
<evidence type="ECO:0000313" key="2">
    <source>
        <dbReference type="EMBL" id="MBA0635621.1"/>
    </source>
</evidence>
<organism evidence="2 3">
    <name type="scientific">Gossypium davidsonii</name>
    <name type="common">Davidson's cotton</name>
    <name type="synonym">Gossypium klotzschianum subsp. davidsonii</name>
    <dbReference type="NCBI Taxonomy" id="34287"/>
    <lineage>
        <taxon>Eukaryota</taxon>
        <taxon>Viridiplantae</taxon>
        <taxon>Streptophyta</taxon>
        <taxon>Embryophyta</taxon>
        <taxon>Tracheophyta</taxon>
        <taxon>Spermatophyta</taxon>
        <taxon>Magnoliopsida</taxon>
        <taxon>eudicotyledons</taxon>
        <taxon>Gunneridae</taxon>
        <taxon>Pentapetalae</taxon>
        <taxon>rosids</taxon>
        <taxon>malvids</taxon>
        <taxon>Malvales</taxon>
        <taxon>Malvaceae</taxon>
        <taxon>Malvoideae</taxon>
        <taxon>Gossypium</taxon>
    </lineage>
</organism>
<sequence length="86" mass="9866">MEMNGLVNSTTEKLAERDDTFKDMVLAMKKKIKELKEELTIYKATLSNGMLSTRLKQQAMDVPKPEKFNDEKRGGNASGTWEEIQR</sequence>
<protein>
    <submittedName>
        <fullName evidence="2">Uncharacterized protein</fullName>
    </submittedName>
</protein>
<dbReference type="EMBL" id="JABFAC010242563">
    <property type="protein sequence ID" value="MBA0635621.1"/>
    <property type="molecule type" value="Genomic_DNA"/>
</dbReference>
<dbReference type="Proteomes" id="UP000593561">
    <property type="component" value="Unassembled WGS sequence"/>
</dbReference>
<evidence type="ECO:0000313" key="3">
    <source>
        <dbReference type="Proteomes" id="UP000593561"/>
    </source>
</evidence>
<feature type="region of interest" description="Disordered" evidence="1">
    <location>
        <begin position="58"/>
        <end position="86"/>
    </location>
</feature>
<comment type="caution">
    <text evidence="2">The sequence shown here is derived from an EMBL/GenBank/DDBJ whole genome shotgun (WGS) entry which is preliminary data.</text>
</comment>
<name>A0A7J8TBT4_GOSDV</name>
<dbReference type="AlphaFoldDB" id="A0A7J8TBT4"/>
<accession>A0A7J8TBT4</accession>
<reference evidence="2 3" key="1">
    <citation type="journal article" date="2019" name="Genome Biol. Evol.">
        <title>Insights into the evolution of the New World diploid cottons (Gossypium, subgenus Houzingenia) based on genome sequencing.</title>
        <authorList>
            <person name="Grover C.E."/>
            <person name="Arick M.A. 2nd"/>
            <person name="Thrash A."/>
            <person name="Conover J.L."/>
            <person name="Sanders W.S."/>
            <person name="Peterson D.G."/>
            <person name="Frelichowski J.E."/>
            <person name="Scheffler J.A."/>
            <person name="Scheffler B.E."/>
            <person name="Wendel J.F."/>
        </authorList>
    </citation>
    <scope>NUCLEOTIDE SEQUENCE [LARGE SCALE GENOMIC DNA]</scope>
    <source>
        <strain evidence="2">27</strain>
        <tissue evidence="2">Leaf</tissue>
    </source>
</reference>
<evidence type="ECO:0000256" key="1">
    <source>
        <dbReference type="SAM" id="MobiDB-lite"/>
    </source>
</evidence>
<proteinExistence type="predicted"/>
<gene>
    <name evidence="2" type="ORF">Godav_029683</name>
</gene>
<keyword evidence="3" id="KW-1185">Reference proteome</keyword>